<dbReference type="InterPro" id="IPR009030">
    <property type="entry name" value="Growth_fac_rcpt_cys_sf"/>
</dbReference>
<dbReference type="SUPFAM" id="SSF57184">
    <property type="entry name" value="Growth factor receptor domain"/>
    <property type="match status" value="1"/>
</dbReference>
<feature type="domain" description="IGFBP N-terminal" evidence="14">
    <location>
        <begin position="119"/>
        <end position="200"/>
    </location>
</feature>
<evidence type="ECO:0000256" key="10">
    <source>
        <dbReference type="PROSITE-ProRule" id="PRU00500"/>
    </source>
</evidence>
<sequence>SYKERRLSSSRSSGRQDGAVLCPSTRDFRSVCVRGRVKLRAPCCVGACLFLVLGTRGARAGPSPPLEAACRPSPLTACRSCSSLRPPVAVARVAGLCLLLWAVAAATALLSRLAVAVGPVVRCDPCDARALEQCKPLAPECPELVREPGCGCCLTCALQEGQPCGVYTERCGSGLSCRPRSDEPKPLQALLDGKGLCTNVSGDAAGGGSSSSSSASNRLGDFLPRGTHGPGNSSDSDEDQNISSTENQSVPNTNRMLDSHVHQTKIDVIRKQYAKNTQRYKYDSQSTDTQNFSSESKQETEYGPCRREMEDTLNNLKILNVLSPRGLHIPNCDKKGFYKKKQCRPSRGRKRGYCWCVDKYGQPLPGYDGKGKGDVHCYNLENK</sequence>
<dbReference type="PRINTS" id="PR01979">
    <property type="entry name" value="IGFBPFAMILY3"/>
</dbReference>
<dbReference type="InterPro" id="IPR000867">
    <property type="entry name" value="IGFBP-like"/>
</dbReference>
<dbReference type="InterPro" id="IPR000716">
    <property type="entry name" value="Thyroglobulin_1"/>
</dbReference>
<evidence type="ECO:0000256" key="8">
    <source>
        <dbReference type="ARBA" id="ARBA00023180"/>
    </source>
</evidence>
<keyword evidence="7" id="KW-1015">Disulfide bond</keyword>
<reference evidence="16" key="1">
    <citation type="submission" date="2025-08" db="UniProtKB">
        <authorList>
            <consortium name="RefSeq"/>
        </authorList>
    </citation>
    <scope>IDENTIFICATION</scope>
    <source>
        <tissue evidence="16">Liver</tissue>
    </source>
</reference>
<evidence type="ECO:0000259" key="14">
    <source>
        <dbReference type="PROSITE" id="PS51323"/>
    </source>
</evidence>
<dbReference type="InterPro" id="IPR012211">
    <property type="entry name" value="IGFBP-3"/>
</dbReference>
<dbReference type="Proteomes" id="UP000695026">
    <property type="component" value="Unplaced"/>
</dbReference>
<dbReference type="PROSITE" id="PS51162">
    <property type="entry name" value="THYROGLOBULIN_1_2"/>
    <property type="match status" value="1"/>
</dbReference>
<dbReference type="Pfam" id="PF00086">
    <property type="entry name" value="Thyroglobulin_1"/>
    <property type="match status" value="1"/>
</dbReference>
<dbReference type="InterPro" id="IPR022321">
    <property type="entry name" value="IGFBP_1-6_chordata"/>
</dbReference>
<dbReference type="GO" id="GO:0006915">
    <property type="term" value="P:apoptotic process"/>
    <property type="evidence" value="ECO:0007669"/>
    <property type="project" value="UniProtKB-KW"/>
</dbReference>
<organism evidence="15 16">
    <name type="scientific">Python bivittatus</name>
    <name type="common">Burmese python</name>
    <name type="synonym">Python molurus bivittatus</name>
    <dbReference type="NCBI Taxonomy" id="176946"/>
    <lineage>
        <taxon>Eukaryota</taxon>
        <taxon>Metazoa</taxon>
        <taxon>Chordata</taxon>
        <taxon>Craniata</taxon>
        <taxon>Vertebrata</taxon>
        <taxon>Euteleostomi</taxon>
        <taxon>Lepidosauria</taxon>
        <taxon>Squamata</taxon>
        <taxon>Bifurcata</taxon>
        <taxon>Unidentata</taxon>
        <taxon>Episquamata</taxon>
        <taxon>Toxicofera</taxon>
        <taxon>Serpentes</taxon>
        <taxon>Henophidia</taxon>
        <taxon>Pythonidae</taxon>
        <taxon>Python</taxon>
    </lineage>
</organism>
<dbReference type="FunFam" id="4.10.40.20:FF:000001">
    <property type="entry name" value="Insulin-like growth factor binding protein 5"/>
    <property type="match status" value="1"/>
</dbReference>
<evidence type="ECO:0000256" key="7">
    <source>
        <dbReference type="ARBA" id="ARBA00023157"/>
    </source>
</evidence>
<comment type="caution">
    <text evidence="10">Lacks conserved residue(s) required for the propagation of feature annotation.</text>
</comment>
<evidence type="ECO:0000256" key="1">
    <source>
        <dbReference type="ARBA" id="ARBA00004613"/>
    </source>
</evidence>
<keyword evidence="12" id="KW-0812">Transmembrane</keyword>
<feature type="non-terminal residue" evidence="16">
    <location>
        <position position="1"/>
    </location>
</feature>
<protein>
    <recommendedName>
        <fullName evidence="2">Insulin-like growth factor-binding protein 3</fullName>
    </recommendedName>
</protein>
<keyword evidence="9" id="KW-0340">Growth factor binding</keyword>
<keyword evidence="6" id="KW-0732">Signal</keyword>
<evidence type="ECO:0000313" key="16">
    <source>
        <dbReference type="RefSeq" id="XP_025032248.1"/>
    </source>
</evidence>
<evidence type="ECO:0000256" key="6">
    <source>
        <dbReference type="ARBA" id="ARBA00022729"/>
    </source>
</evidence>
<evidence type="ECO:0000256" key="4">
    <source>
        <dbReference type="ARBA" id="ARBA00022553"/>
    </source>
</evidence>
<dbReference type="GeneID" id="103052169"/>
<dbReference type="KEGG" id="pbi:103052169"/>
<dbReference type="SUPFAM" id="SSF57610">
    <property type="entry name" value="Thyroglobulin type-1 domain"/>
    <property type="match status" value="1"/>
</dbReference>
<evidence type="ECO:0000256" key="9">
    <source>
        <dbReference type="ARBA" id="ARBA00023183"/>
    </source>
</evidence>
<dbReference type="Gene3D" id="4.10.800.10">
    <property type="entry name" value="Thyroglobulin type-1"/>
    <property type="match status" value="1"/>
</dbReference>
<dbReference type="Gene3D" id="4.10.40.20">
    <property type="match status" value="1"/>
</dbReference>
<dbReference type="InterPro" id="IPR036857">
    <property type="entry name" value="Thyroglobulin_1_sf"/>
</dbReference>
<dbReference type="Pfam" id="PF00219">
    <property type="entry name" value="IGFBP"/>
    <property type="match status" value="1"/>
</dbReference>
<dbReference type="GO" id="GO:0031995">
    <property type="term" value="F:insulin-like growth factor II binding"/>
    <property type="evidence" value="ECO:0007669"/>
    <property type="project" value="TreeGrafter"/>
</dbReference>
<comment type="subcellular location">
    <subcellularLocation>
        <location evidence="1">Secreted</location>
    </subcellularLocation>
</comment>
<dbReference type="AlphaFoldDB" id="A0A9F5J8M2"/>
<keyword evidence="3" id="KW-0964">Secreted</keyword>
<feature type="compositionally biased region" description="Polar residues" evidence="11">
    <location>
        <begin position="278"/>
        <end position="295"/>
    </location>
</feature>
<dbReference type="PRINTS" id="PR01976">
    <property type="entry name" value="IGFBPFAMILY"/>
</dbReference>
<evidence type="ECO:0000256" key="2">
    <source>
        <dbReference type="ARBA" id="ARBA00013677"/>
    </source>
</evidence>
<feature type="transmembrane region" description="Helical" evidence="12">
    <location>
        <begin position="89"/>
        <end position="110"/>
    </location>
</feature>
<proteinExistence type="predicted"/>
<accession>A0A9F5J8M2</accession>
<dbReference type="GO" id="GO:0043567">
    <property type="term" value="P:regulation of insulin-like growth factor receptor signaling pathway"/>
    <property type="evidence" value="ECO:0007669"/>
    <property type="project" value="TreeGrafter"/>
</dbReference>
<keyword evidence="15" id="KW-1185">Reference proteome</keyword>
<dbReference type="PANTHER" id="PTHR11551:SF3">
    <property type="entry name" value="INSULIN-LIKE GROWTH FACTOR-BINDING PROTEIN 3"/>
    <property type="match status" value="1"/>
</dbReference>
<feature type="domain" description="Thyroglobulin type-1" evidence="13">
    <location>
        <begin position="302"/>
        <end position="377"/>
    </location>
</feature>
<dbReference type="GO" id="GO:0005615">
    <property type="term" value="C:extracellular space"/>
    <property type="evidence" value="ECO:0007669"/>
    <property type="project" value="TreeGrafter"/>
</dbReference>
<dbReference type="SMART" id="SM00211">
    <property type="entry name" value="TY"/>
    <property type="match status" value="1"/>
</dbReference>
<dbReference type="PROSITE" id="PS00484">
    <property type="entry name" value="THYROGLOBULIN_1_1"/>
    <property type="match status" value="1"/>
</dbReference>
<dbReference type="PROSITE" id="PS51323">
    <property type="entry name" value="IGFBP_N_2"/>
    <property type="match status" value="1"/>
</dbReference>
<name>A0A9F5J8M2_PYTBI</name>
<dbReference type="CDD" id="cd00191">
    <property type="entry name" value="TY"/>
    <property type="match status" value="1"/>
</dbReference>
<dbReference type="GO" id="GO:0031994">
    <property type="term" value="F:insulin-like growth factor I binding"/>
    <property type="evidence" value="ECO:0007669"/>
    <property type="project" value="TreeGrafter"/>
</dbReference>
<dbReference type="RefSeq" id="XP_025032248.1">
    <property type="nucleotide sequence ID" value="XM_025176480.1"/>
</dbReference>
<dbReference type="OMA" id="VERRWVD"/>
<dbReference type="GO" id="GO:0001968">
    <property type="term" value="F:fibronectin binding"/>
    <property type="evidence" value="ECO:0007669"/>
    <property type="project" value="TreeGrafter"/>
</dbReference>
<dbReference type="FunFam" id="4.10.800.10:FF:000005">
    <property type="entry name" value="Putative insulin-like growth factor-binding protein 5"/>
    <property type="match status" value="1"/>
</dbReference>
<evidence type="ECO:0000313" key="15">
    <source>
        <dbReference type="Proteomes" id="UP000695026"/>
    </source>
</evidence>
<feature type="compositionally biased region" description="Polar residues" evidence="11">
    <location>
        <begin position="241"/>
        <end position="256"/>
    </location>
</feature>
<keyword evidence="8" id="KW-0325">Glycoprotein</keyword>
<dbReference type="PROSITE" id="PS00222">
    <property type="entry name" value="IGFBP_N_1"/>
    <property type="match status" value="1"/>
</dbReference>
<dbReference type="OrthoDB" id="6068400at2759"/>
<dbReference type="CTD" id="3486"/>
<dbReference type="SMART" id="SM00121">
    <property type="entry name" value="IB"/>
    <property type="match status" value="1"/>
</dbReference>
<keyword evidence="4" id="KW-0597">Phosphoprotein</keyword>
<evidence type="ECO:0000256" key="3">
    <source>
        <dbReference type="ARBA" id="ARBA00022525"/>
    </source>
</evidence>
<feature type="region of interest" description="Disordered" evidence="11">
    <location>
        <begin position="202"/>
        <end position="257"/>
    </location>
</feature>
<keyword evidence="5" id="KW-0053">Apoptosis</keyword>
<evidence type="ECO:0000256" key="12">
    <source>
        <dbReference type="SAM" id="Phobius"/>
    </source>
</evidence>
<evidence type="ECO:0000256" key="11">
    <source>
        <dbReference type="SAM" id="MobiDB-lite"/>
    </source>
</evidence>
<evidence type="ECO:0000259" key="13">
    <source>
        <dbReference type="PROSITE" id="PS51162"/>
    </source>
</evidence>
<keyword evidence="12" id="KW-0472">Membrane</keyword>
<keyword evidence="12" id="KW-1133">Transmembrane helix</keyword>
<dbReference type="InterPro" id="IPR017891">
    <property type="entry name" value="Insulin_GF-bd_Cys-rich_CS"/>
</dbReference>
<gene>
    <name evidence="16" type="primary">IGFBP3</name>
</gene>
<evidence type="ECO:0000256" key="5">
    <source>
        <dbReference type="ARBA" id="ARBA00022703"/>
    </source>
</evidence>
<dbReference type="PANTHER" id="PTHR11551">
    <property type="entry name" value="INSULIN-LIKE GROWTH FACTOR BINDING PROTEIN"/>
    <property type="match status" value="1"/>
</dbReference>
<feature type="region of interest" description="Disordered" evidence="11">
    <location>
        <begin position="278"/>
        <end position="304"/>
    </location>
</feature>